<dbReference type="InterPro" id="IPR027443">
    <property type="entry name" value="IPNS-like_sf"/>
</dbReference>
<evidence type="ECO:0000313" key="1">
    <source>
        <dbReference type="EMBL" id="KAF5954054.1"/>
    </source>
</evidence>
<sequence length="76" mass="9010">MSIRSFHEQPQEIKAEHYVRDEFKGLVYASSNDLLRLKVASWHDYVHAWMLPEAVEAEKIPAVCREEVVVELYFKF</sequence>
<reference evidence="1 2" key="2">
    <citation type="submission" date="2020-07" db="EMBL/GenBank/DDBJ databases">
        <title>Genome assembly of wild tea tree DASZ reveals pedigree and selection history of tea varieties.</title>
        <authorList>
            <person name="Zhang W."/>
        </authorList>
    </citation>
    <scope>NUCLEOTIDE SEQUENCE [LARGE SCALE GENOMIC DNA]</scope>
    <source>
        <strain evidence="2">cv. G240</strain>
        <tissue evidence="1">Leaf</tissue>
    </source>
</reference>
<protein>
    <submittedName>
        <fullName evidence="1">Uncharacterized protein</fullName>
    </submittedName>
</protein>
<reference evidence="2" key="1">
    <citation type="journal article" date="2020" name="Nat. Commun.">
        <title>Genome assembly of wild tea tree DASZ reveals pedigree and selection history of tea varieties.</title>
        <authorList>
            <person name="Zhang W."/>
            <person name="Zhang Y."/>
            <person name="Qiu H."/>
            <person name="Guo Y."/>
            <person name="Wan H."/>
            <person name="Zhang X."/>
            <person name="Scossa F."/>
            <person name="Alseekh S."/>
            <person name="Zhang Q."/>
            <person name="Wang P."/>
            <person name="Xu L."/>
            <person name="Schmidt M.H."/>
            <person name="Jia X."/>
            <person name="Li D."/>
            <person name="Zhu A."/>
            <person name="Guo F."/>
            <person name="Chen W."/>
            <person name="Ni D."/>
            <person name="Usadel B."/>
            <person name="Fernie A.R."/>
            <person name="Wen W."/>
        </authorList>
    </citation>
    <scope>NUCLEOTIDE SEQUENCE [LARGE SCALE GENOMIC DNA]</scope>
    <source>
        <strain evidence="2">cv. G240</strain>
    </source>
</reference>
<dbReference type="EMBL" id="JACBKZ010000003">
    <property type="protein sequence ID" value="KAF5954054.1"/>
    <property type="molecule type" value="Genomic_DNA"/>
</dbReference>
<gene>
    <name evidence="1" type="ORF">HYC85_006910</name>
</gene>
<accession>A0A7J7HPW8</accession>
<dbReference type="AlphaFoldDB" id="A0A7J7HPW8"/>
<name>A0A7J7HPW8_CAMSI</name>
<organism evidence="1 2">
    <name type="scientific">Camellia sinensis</name>
    <name type="common">Tea plant</name>
    <name type="synonym">Thea sinensis</name>
    <dbReference type="NCBI Taxonomy" id="4442"/>
    <lineage>
        <taxon>Eukaryota</taxon>
        <taxon>Viridiplantae</taxon>
        <taxon>Streptophyta</taxon>
        <taxon>Embryophyta</taxon>
        <taxon>Tracheophyta</taxon>
        <taxon>Spermatophyta</taxon>
        <taxon>Magnoliopsida</taxon>
        <taxon>eudicotyledons</taxon>
        <taxon>Gunneridae</taxon>
        <taxon>Pentapetalae</taxon>
        <taxon>asterids</taxon>
        <taxon>Ericales</taxon>
        <taxon>Theaceae</taxon>
        <taxon>Camellia</taxon>
    </lineage>
</organism>
<comment type="caution">
    <text evidence="1">The sequence shown here is derived from an EMBL/GenBank/DDBJ whole genome shotgun (WGS) entry which is preliminary data.</text>
</comment>
<dbReference type="Proteomes" id="UP000593564">
    <property type="component" value="Unassembled WGS sequence"/>
</dbReference>
<keyword evidence="2" id="KW-1185">Reference proteome</keyword>
<evidence type="ECO:0000313" key="2">
    <source>
        <dbReference type="Proteomes" id="UP000593564"/>
    </source>
</evidence>
<proteinExistence type="predicted"/>
<dbReference type="Gene3D" id="2.60.120.330">
    <property type="entry name" value="B-lactam Antibiotic, Isopenicillin N Synthase, Chain"/>
    <property type="match status" value="1"/>
</dbReference>